<reference evidence="2 3" key="1">
    <citation type="submission" date="2019-03" db="EMBL/GenBank/DDBJ databases">
        <title>The complete genome sequence of Neokomagataea sp. Jb2 NBRC113641.</title>
        <authorList>
            <person name="Chua K.-O."/>
            <person name="Chan K.-G."/>
            <person name="See-Too W.-S."/>
        </authorList>
    </citation>
    <scope>NUCLEOTIDE SEQUENCE [LARGE SCALE GENOMIC DNA]</scope>
    <source>
        <strain evidence="2 3">Jb2</strain>
    </source>
</reference>
<dbReference type="EMBL" id="SORZ01000002">
    <property type="protein sequence ID" value="TPW34077.1"/>
    <property type="molecule type" value="Genomic_DNA"/>
</dbReference>
<name>A0A506UL43_9PROT</name>
<dbReference type="OrthoDB" id="122582at2"/>
<evidence type="ECO:0000256" key="1">
    <source>
        <dbReference type="SAM" id="MobiDB-lite"/>
    </source>
</evidence>
<feature type="region of interest" description="Disordered" evidence="1">
    <location>
        <begin position="1"/>
        <end position="21"/>
    </location>
</feature>
<evidence type="ECO:0008006" key="4">
    <source>
        <dbReference type="Google" id="ProtNLM"/>
    </source>
</evidence>
<protein>
    <recommendedName>
        <fullName evidence="4">DUF2188 domain-containing protein</fullName>
    </recommendedName>
</protein>
<evidence type="ECO:0000313" key="3">
    <source>
        <dbReference type="Proteomes" id="UP000315037"/>
    </source>
</evidence>
<keyword evidence="3" id="KW-1185">Reference proteome</keyword>
<dbReference type="AlphaFoldDB" id="A0A506UL43"/>
<evidence type="ECO:0000313" key="2">
    <source>
        <dbReference type="EMBL" id="TPW34077.1"/>
    </source>
</evidence>
<accession>A0A506UL43</accession>
<organism evidence="2 3">
    <name type="scientific">Oecophyllibacter saccharovorans</name>
    <dbReference type="NCBI Taxonomy" id="2558360"/>
    <lineage>
        <taxon>Bacteria</taxon>
        <taxon>Pseudomonadati</taxon>
        <taxon>Pseudomonadota</taxon>
        <taxon>Alphaproteobacteria</taxon>
        <taxon>Acetobacterales</taxon>
        <taxon>Acetobacteraceae</taxon>
        <taxon>Oecophyllibacter</taxon>
    </lineage>
</organism>
<dbReference type="Proteomes" id="UP000315037">
    <property type="component" value="Unassembled WGS sequence"/>
</dbReference>
<sequence>MSKNAFIIEHAPGKQNDQPGSHYEVVNGEGKVVHRCASEQHAVHWAKEQGMTPHLSKDRHATDIHKAEHWRAV</sequence>
<gene>
    <name evidence="2" type="ORF">E3202_05915</name>
</gene>
<comment type="caution">
    <text evidence="2">The sequence shown here is derived from an EMBL/GenBank/DDBJ whole genome shotgun (WGS) entry which is preliminary data.</text>
</comment>
<dbReference type="RefSeq" id="WP_141451364.1">
    <property type="nucleotide sequence ID" value="NZ_CP038143.1"/>
</dbReference>
<proteinExistence type="predicted"/>